<proteinExistence type="predicted"/>
<reference evidence="1" key="1">
    <citation type="submission" date="2021-06" db="EMBL/GenBank/DDBJ databases">
        <authorList>
            <person name="Kallberg Y."/>
            <person name="Tangrot J."/>
            <person name="Rosling A."/>
        </authorList>
    </citation>
    <scope>NUCLEOTIDE SEQUENCE</scope>
    <source>
        <strain evidence="1">28 12/20/2015</strain>
    </source>
</reference>
<dbReference type="Proteomes" id="UP000789366">
    <property type="component" value="Unassembled WGS sequence"/>
</dbReference>
<name>A0ACA9REV6_9GLOM</name>
<evidence type="ECO:0000313" key="2">
    <source>
        <dbReference type="Proteomes" id="UP000789366"/>
    </source>
</evidence>
<gene>
    <name evidence="1" type="ORF">SPELUC_LOCUS17138</name>
</gene>
<organism evidence="1 2">
    <name type="scientific">Cetraspora pellucida</name>
    <dbReference type="NCBI Taxonomy" id="1433469"/>
    <lineage>
        <taxon>Eukaryota</taxon>
        <taxon>Fungi</taxon>
        <taxon>Fungi incertae sedis</taxon>
        <taxon>Mucoromycota</taxon>
        <taxon>Glomeromycotina</taxon>
        <taxon>Glomeromycetes</taxon>
        <taxon>Diversisporales</taxon>
        <taxon>Gigasporaceae</taxon>
        <taxon>Cetraspora</taxon>
    </lineage>
</organism>
<accession>A0ACA9REV6</accession>
<keyword evidence="2" id="KW-1185">Reference proteome</keyword>
<feature type="non-terminal residue" evidence="1">
    <location>
        <position position="1"/>
    </location>
</feature>
<evidence type="ECO:0000313" key="1">
    <source>
        <dbReference type="EMBL" id="CAG8789930.1"/>
    </source>
</evidence>
<protein>
    <submittedName>
        <fullName evidence="1">5715_t:CDS:1</fullName>
    </submittedName>
</protein>
<sequence length="95" mass="11427">QSWFNATKFNFKICNETEVVQTIKNNQIKPNDEIELIDFEADSFSCSKFRTTNTDINVLNRNLIQVTDDYRVYRFLYKNFEGIIKKEKDDVKREF</sequence>
<comment type="caution">
    <text evidence="1">The sequence shown here is derived from an EMBL/GenBank/DDBJ whole genome shotgun (WGS) entry which is preliminary data.</text>
</comment>
<dbReference type="EMBL" id="CAJVPW010068041">
    <property type="protein sequence ID" value="CAG8789930.1"/>
    <property type="molecule type" value="Genomic_DNA"/>
</dbReference>
<feature type="non-terminal residue" evidence="1">
    <location>
        <position position="95"/>
    </location>
</feature>